<keyword evidence="7 8" id="KW-0472">Membrane</keyword>
<keyword evidence="6 8" id="KW-1133">Transmembrane helix</keyword>
<proteinExistence type="inferred from homology"/>
<feature type="transmembrane region" description="Helical" evidence="8">
    <location>
        <begin position="166"/>
        <end position="186"/>
    </location>
</feature>
<keyword evidence="3" id="KW-0813">Transport</keyword>
<reference evidence="10" key="1">
    <citation type="journal article" date="2019" name="Int. J. Syst. Evol. Microbiol.">
        <title>The Global Catalogue of Microorganisms (GCM) 10K type strain sequencing project: providing services to taxonomists for standard genome sequencing and annotation.</title>
        <authorList>
            <consortium name="The Broad Institute Genomics Platform"/>
            <consortium name="The Broad Institute Genome Sequencing Center for Infectious Disease"/>
            <person name="Wu L."/>
            <person name="Ma J."/>
        </authorList>
    </citation>
    <scope>NUCLEOTIDE SEQUENCE [LARGE SCALE GENOMIC DNA]</scope>
    <source>
        <strain evidence="10">JCM 17810</strain>
    </source>
</reference>
<comment type="similarity">
    <text evidence="2">Belongs to the AzlC family.</text>
</comment>
<accession>A0ABP8LJD4</accession>
<sequence length="242" mass="25559">MEESGASIDARAAPSVAKEALAGVGIALPAGVAMAPLGMALGVLISQSGLPWWTAPLFTGVIFAGSLEFLLVGMILAAAPLASVALTALLVNFRHVFYALSFPLHQIRSRGLRVLSTYILCDEAWALTAHPEARTWTGARILGIQSVFYVNWVVSSTVGVLTGSLIPPSVVGLDFAITAFFVVLGIDAYRARRSVPIPLVALACALFFAVCAGDAMILPAMGAFVAVVLISYVWKRWRVCRG</sequence>
<comment type="caution">
    <text evidence="9">The sequence shown here is derived from an EMBL/GenBank/DDBJ whole genome shotgun (WGS) entry which is preliminary data.</text>
</comment>
<dbReference type="PANTHER" id="PTHR34979">
    <property type="entry name" value="INNER MEMBRANE PROTEIN YGAZ"/>
    <property type="match status" value="1"/>
</dbReference>
<protein>
    <submittedName>
        <fullName evidence="9">Branched-chain amino acid exporter BrnF</fullName>
    </submittedName>
</protein>
<evidence type="ECO:0000256" key="1">
    <source>
        <dbReference type="ARBA" id="ARBA00004651"/>
    </source>
</evidence>
<gene>
    <name evidence="9" type="primary">brnF</name>
    <name evidence="9" type="ORF">GCM10023169_31390</name>
</gene>
<feature type="transmembrane region" description="Helical" evidence="8">
    <location>
        <begin position="141"/>
        <end position="160"/>
    </location>
</feature>
<feature type="transmembrane region" description="Helical" evidence="8">
    <location>
        <begin position="216"/>
        <end position="234"/>
    </location>
</feature>
<keyword evidence="4" id="KW-1003">Cell membrane</keyword>
<keyword evidence="5 8" id="KW-0812">Transmembrane</keyword>
<dbReference type="RefSeq" id="WP_345217207.1">
    <property type="nucleotide sequence ID" value="NZ_BAABGN010000012.1"/>
</dbReference>
<dbReference type="EMBL" id="BAABGN010000012">
    <property type="protein sequence ID" value="GAA4429271.1"/>
    <property type="molecule type" value="Genomic_DNA"/>
</dbReference>
<dbReference type="Proteomes" id="UP001500622">
    <property type="component" value="Unassembled WGS sequence"/>
</dbReference>
<dbReference type="InterPro" id="IPR011606">
    <property type="entry name" value="Brnchd-chn_aa_trnsp_permease"/>
</dbReference>
<organism evidence="9 10">
    <name type="scientific">Georgenia halophila</name>
    <dbReference type="NCBI Taxonomy" id="620889"/>
    <lineage>
        <taxon>Bacteria</taxon>
        <taxon>Bacillati</taxon>
        <taxon>Actinomycetota</taxon>
        <taxon>Actinomycetes</taxon>
        <taxon>Micrococcales</taxon>
        <taxon>Bogoriellaceae</taxon>
        <taxon>Georgenia</taxon>
    </lineage>
</organism>
<keyword evidence="10" id="KW-1185">Reference proteome</keyword>
<name>A0ABP8LJD4_9MICO</name>
<feature type="transmembrane region" description="Helical" evidence="8">
    <location>
        <begin position="20"/>
        <end position="45"/>
    </location>
</feature>
<dbReference type="Pfam" id="PF03591">
    <property type="entry name" value="AzlC"/>
    <property type="match status" value="1"/>
</dbReference>
<evidence type="ECO:0000256" key="7">
    <source>
        <dbReference type="ARBA" id="ARBA00023136"/>
    </source>
</evidence>
<dbReference type="PANTHER" id="PTHR34979:SF1">
    <property type="entry name" value="INNER MEMBRANE PROTEIN YGAZ"/>
    <property type="match status" value="1"/>
</dbReference>
<evidence type="ECO:0000256" key="3">
    <source>
        <dbReference type="ARBA" id="ARBA00022448"/>
    </source>
</evidence>
<evidence type="ECO:0000256" key="4">
    <source>
        <dbReference type="ARBA" id="ARBA00022475"/>
    </source>
</evidence>
<evidence type="ECO:0000256" key="2">
    <source>
        <dbReference type="ARBA" id="ARBA00010735"/>
    </source>
</evidence>
<comment type="subcellular location">
    <subcellularLocation>
        <location evidence="1">Cell membrane</location>
        <topology evidence="1">Multi-pass membrane protein</topology>
    </subcellularLocation>
</comment>
<evidence type="ECO:0000313" key="10">
    <source>
        <dbReference type="Proteomes" id="UP001500622"/>
    </source>
</evidence>
<evidence type="ECO:0000256" key="5">
    <source>
        <dbReference type="ARBA" id="ARBA00022692"/>
    </source>
</evidence>
<feature type="transmembrane region" description="Helical" evidence="8">
    <location>
        <begin position="193"/>
        <end position="210"/>
    </location>
</feature>
<evidence type="ECO:0000256" key="6">
    <source>
        <dbReference type="ARBA" id="ARBA00022989"/>
    </source>
</evidence>
<evidence type="ECO:0000313" key="9">
    <source>
        <dbReference type="EMBL" id="GAA4429271.1"/>
    </source>
</evidence>
<evidence type="ECO:0000256" key="8">
    <source>
        <dbReference type="SAM" id="Phobius"/>
    </source>
</evidence>